<evidence type="ECO:0000256" key="1">
    <source>
        <dbReference type="SAM" id="SignalP"/>
    </source>
</evidence>
<name>A0A917Z2P9_9ALTE</name>
<evidence type="ECO:0000313" key="3">
    <source>
        <dbReference type="EMBL" id="GGO72330.1"/>
    </source>
</evidence>
<dbReference type="Proteomes" id="UP000606935">
    <property type="component" value="Unassembled WGS sequence"/>
</dbReference>
<feature type="domain" description="Lipid/polyisoprenoid-binding YceI-like" evidence="2">
    <location>
        <begin position="24"/>
        <end position="189"/>
    </location>
</feature>
<dbReference type="Gene3D" id="2.40.128.110">
    <property type="entry name" value="Lipid/polyisoprenoid-binding, YceI-like"/>
    <property type="match status" value="1"/>
</dbReference>
<comment type="caution">
    <text evidence="3">The sequence shown here is derived from an EMBL/GenBank/DDBJ whole genome shotgun (WGS) entry which is preliminary data.</text>
</comment>
<proteinExistence type="predicted"/>
<sequence length="191" mass="20936">MKKQLLAVSLFALMGTAPLAQAADYAIDTKGAHASVNFKVKHIGFSWLTGRFNKFDGQFSYDAENPTAASIEVTIDTSSLDSNHAERDKHIRSGDFLNVSKFPTAKFVSTKVVKDDDDELDIHGNLTLHGVTKPVVIEVEKVGEGKDPWGGYRVGFEGTTTISMREFGIEHKLGDLADSVELELHVEGVRK</sequence>
<organism evidence="3 4">
    <name type="scientific">Bowmanella pacifica</name>
    <dbReference type="NCBI Taxonomy" id="502051"/>
    <lineage>
        <taxon>Bacteria</taxon>
        <taxon>Pseudomonadati</taxon>
        <taxon>Pseudomonadota</taxon>
        <taxon>Gammaproteobacteria</taxon>
        <taxon>Alteromonadales</taxon>
        <taxon>Alteromonadaceae</taxon>
        <taxon>Bowmanella</taxon>
    </lineage>
</organism>
<evidence type="ECO:0000259" key="2">
    <source>
        <dbReference type="SMART" id="SM00867"/>
    </source>
</evidence>
<dbReference type="EMBL" id="BMLS01000005">
    <property type="protein sequence ID" value="GGO72330.1"/>
    <property type="molecule type" value="Genomic_DNA"/>
</dbReference>
<keyword evidence="1" id="KW-0732">Signal</keyword>
<dbReference type="InterPro" id="IPR036761">
    <property type="entry name" value="TTHA0802/YceI-like_sf"/>
</dbReference>
<dbReference type="SUPFAM" id="SSF101874">
    <property type="entry name" value="YceI-like"/>
    <property type="match status" value="1"/>
</dbReference>
<protein>
    <submittedName>
        <fullName evidence="3">UPF0312 protein</fullName>
    </submittedName>
</protein>
<dbReference type="RefSeq" id="WP_188696972.1">
    <property type="nucleotide sequence ID" value="NZ_BMLS01000005.1"/>
</dbReference>
<dbReference type="AlphaFoldDB" id="A0A917Z2P9"/>
<evidence type="ECO:0000313" key="4">
    <source>
        <dbReference type="Proteomes" id="UP000606935"/>
    </source>
</evidence>
<feature type="signal peptide" evidence="1">
    <location>
        <begin position="1"/>
        <end position="22"/>
    </location>
</feature>
<reference evidence="3" key="1">
    <citation type="journal article" date="2014" name="Int. J. Syst. Evol. Microbiol.">
        <title>Complete genome sequence of Corynebacterium casei LMG S-19264T (=DSM 44701T), isolated from a smear-ripened cheese.</title>
        <authorList>
            <consortium name="US DOE Joint Genome Institute (JGI-PGF)"/>
            <person name="Walter F."/>
            <person name="Albersmeier A."/>
            <person name="Kalinowski J."/>
            <person name="Ruckert C."/>
        </authorList>
    </citation>
    <scope>NUCLEOTIDE SEQUENCE</scope>
    <source>
        <strain evidence="3">CGMCC 1.7086</strain>
    </source>
</reference>
<dbReference type="SMART" id="SM00867">
    <property type="entry name" value="YceI"/>
    <property type="match status" value="1"/>
</dbReference>
<reference evidence="3" key="2">
    <citation type="submission" date="2020-09" db="EMBL/GenBank/DDBJ databases">
        <authorList>
            <person name="Sun Q."/>
            <person name="Zhou Y."/>
        </authorList>
    </citation>
    <scope>NUCLEOTIDE SEQUENCE</scope>
    <source>
        <strain evidence="3">CGMCC 1.7086</strain>
    </source>
</reference>
<gene>
    <name evidence="3" type="ORF">GCM10010982_30190</name>
</gene>
<dbReference type="InterPro" id="IPR007372">
    <property type="entry name" value="Lipid/polyisoprenoid-bd_YceI"/>
</dbReference>
<dbReference type="PANTHER" id="PTHR34406:SF1">
    <property type="entry name" value="PROTEIN YCEI"/>
    <property type="match status" value="1"/>
</dbReference>
<dbReference type="PANTHER" id="PTHR34406">
    <property type="entry name" value="PROTEIN YCEI"/>
    <property type="match status" value="1"/>
</dbReference>
<dbReference type="NCBIfam" id="NF002994">
    <property type="entry name" value="PRK03757.1"/>
    <property type="match status" value="1"/>
</dbReference>
<feature type="chain" id="PRO_5037298464" evidence="1">
    <location>
        <begin position="23"/>
        <end position="191"/>
    </location>
</feature>
<accession>A0A917Z2P9</accession>
<keyword evidence="4" id="KW-1185">Reference proteome</keyword>
<dbReference type="Pfam" id="PF04264">
    <property type="entry name" value="YceI"/>
    <property type="match status" value="1"/>
</dbReference>